<comment type="subcellular location">
    <subcellularLocation>
        <location evidence="1 10">Cell membrane</location>
        <topology evidence="1 10">Multi-pass membrane protein</topology>
    </subcellularLocation>
</comment>
<keyword evidence="4 10" id="KW-1003">Cell membrane</keyword>
<dbReference type="SUPFAM" id="SSF81330">
    <property type="entry name" value="Gated mechanosensitive channel"/>
    <property type="match status" value="1"/>
</dbReference>
<dbReference type="GO" id="GO:0008381">
    <property type="term" value="F:mechanosensitive monoatomic ion channel activity"/>
    <property type="evidence" value="ECO:0007669"/>
    <property type="project" value="UniProtKB-UniRule"/>
</dbReference>
<comment type="subunit">
    <text evidence="10">Homopentamer.</text>
</comment>
<keyword evidence="3 10" id="KW-0813">Transport</keyword>
<evidence type="ECO:0000256" key="2">
    <source>
        <dbReference type="ARBA" id="ARBA00007254"/>
    </source>
</evidence>
<keyword evidence="9 10" id="KW-0407">Ion channel</keyword>
<dbReference type="OrthoDB" id="9810350at2"/>
<dbReference type="AlphaFoldDB" id="A0A3G9JX05"/>
<dbReference type="PANTHER" id="PTHR30266">
    <property type="entry name" value="MECHANOSENSITIVE CHANNEL MSCL"/>
    <property type="match status" value="1"/>
</dbReference>
<dbReference type="KEGG" id="pcat:Pcatena_06040"/>
<dbReference type="InterPro" id="IPR001185">
    <property type="entry name" value="MS_channel"/>
</dbReference>
<evidence type="ECO:0000256" key="1">
    <source>
        <dbReference type="ARBA" id="ARBA00004651"/>
    </source>
</evidence>
<sequence>MAKDGKKGVIAEFAEFINRGNVMDMAVGVIIGGAFTAVVNALVTNVIQPLISFVTGGAPGVPGLSINLNGSVIDFSAFISAVINFLITAAAVFAIVKAMNEVNRLRDLAAEKAGLAKKAEQDAAPEPRVCPFCKQQIADDATRCPHCTSKLEGYENGAE</sequence>
<keyword evidence="7 10" id="KW-0406">Ion transport</keyword>
<reference evidence="12" key="1">
    <citation type="submission" date="2018-11" db="EMBL/GenBank/DDBJ databases">
        <title>Comparative genomics of Parolsenella catena and Libanicoccus massiliensis: Reclassification of Libanicoccus massiliensis as Parolsenella massiliensis comb. nov.</title>
        <authorList>
            <person name="Sakamoto M."/>
            <person name="Ikeyama N."/>
            <person name="Murakami T."/>
            <person name="Mori H."/>
            <person name="Yuki M."/>
            <person name="Ohkuma M."/>
        </authorList>
    </citation>
    <scope>NUCLEOTIDE SEQUENCE [LARGE SCALE GENOMIC DNA]</scope>
    <source>
        <strain evidence="12">JCM 31932</strain>
    </source>
</reference>
<comment type="similarity">
    <text evidence="2 10">Belongs to the MscL family.</text>
</comment>
<keyword evidence="5 10" id="KW-0812">Transmembrane</keyword>
<evidence type="ECO:0000256" key="8">
    <source>
        <dbReference type="ARBA" id="ARBA00023136"/>
    </source>
</evidence>
<dbReference type="InterPro" id="IPR037673">
    <property type="entry name" value="MSC/AndL"/>
</dbReference>
<dbReference type="Gene3D" id="1.10.1200.120">
    <property type="entry name" value="Large-conductance mechanosensitive channel, MscL, domain 1"/>
    <property type="match status" value="1"/>
</dbReference>
<organism evidence="11 12">
    <name type="scientific">Parolsenella catena</name>
    <dbReference type="NCBI Taxonomy" id="2003188"/>
    <lineage>
        <taxon>Bacteria</taxon>
        <taxon>Bacillati</taxon>
        <taxon>Actinomycetota</taxon>
        <taxon>Coriobacteriia</taxon>
        <taxon>Coriobacteriales</taxon>
        <taxon>Atopobiaceae</taxon>
        <taxon>Parolsenella</taxon>
    </lineage>
</organism>
<evidence type="ECO:0000256" key="7">
    <source>
        <dbReference type="ARBA" id="ARBA00023065"/>
    </source>
</evidence>
<dbReference type="EMBL" id="AP019367">
    <property type="protein sequence ID" value="BBH50017.1"/>
    <property type="molecule type" value="Genomic_DNA"/>
</dbReference>
<proteinExistence type="inferred from homology"/>
<dbReference type="InterPro" id="IPR019823">
    <property type="entry name" value="Mechanosensitive_channel_CS"/>
</dbReference>
<dbReference type="NCBIfam" id="TIGR00220">
    <property type="entry name" value="mscL"/>
    <property type="match status" value="1"/>
</dbReference>
<keyword evidence="12" id="KW-1185">Reference proteome</keyword>
<protein>
    <recommendedName>
        <fullName evidence="10">Large-conductance mechanosensitive channel</fullName>
    </recommendedName>
</protein>
<evidence type="ECO:0000256" key="9">
    <source>
        <dbReference type="ARBA" id="ARBA00023303"/>
    </source>
</evidence>
<name>A0A3G9JX05_9ACTN</name>
<dbReference type="InterPro" id="IPR036019">
    <property type="entry name" value="MscL_channel"/>
</dbReference>
<feature type="transmembrane region" description="Helical" evidence="10">
    <location>
        <begin position="75"/>
        <end position="96"/>
    </location>
</feature>
<evidence type="ECO:0000256" key="5">
    <source>
        <dbReference type="ARBA" id="ARBA00022692"/>
    </source>
</evidence>
<evidence type="ECO:0000256" key="4">
    <source>
        <dbReference type="ARBA" id="ARBA00022475"/>
    </source>
</evidence>
<evidence type="ECO:0000313" key="12">
    <source>
        <dbReference type="Proteomes" id="UP000273154"/>
    </source>
</evidence>
<dbReference type="PROSITE" id="PS01327">
    <property type="entry name" value="MSCL"/>
    <property type="match status" value="1"/>
</dbReference>
<comment type="function">
    <text evidence="10">Channel that opens in response to stretch forces in the membrane lipid bilayer. May participate in the regulation of osmotic pressure changes within the cell.</text>
</comment>
<gene>
    <name evidence="10 11" type="primary">mscL</name>
    <name evidence="11" type="ORF">Pcatena_06040</name>
</gene>
<dbReference type="PANTHER" id="PTHR30266:SF2">
    <property type="entry name" value="LARGE-CONDUCTANCE MECHANOSENSITIVE CHANNEL"/>
    <property type="match status" value="1"/>
</dbReference>
<dbReference type="RefSeq" id="WP_126421512.1">
    <property type="nucleotide sequence ID" value="NZ_AP019367.1"/>
</dbReference>
<evidence type="ECO:0000256" key="3">
    <source>
        <dbReference type="ARBA" id="ARBA00022448"/>
    </source>
</evidence>
<keyword evidence="8 10" id="KW-0472">Membrane</keyword>
<dbReference type="PRINTS" id="PR01264">
    <property type="entry name" value="MECHCHANNEL"/>
</dbReference>
<evidence type="ECO:0000256" key="10">
    <source>
        <dbReference type="HAMAP-Rule" id="MF_00115"/>
    </source>
</evidence>
<dbReference type="Pfam" id="PF01741">
    <property type="entry name" value="MscL"/>
    <property type="match status" value="1"/>
</dbReference>
<accession>A0A3G9JX05</accession>
<evidence type="ECO:0000256" key="6">
    <source>
        <dbReference type="ARBA" id="ARBA00022989"/>
    </source>
</evidence>
<dbReference type="Proteomes" id="UP000273154">
    <property type="component" value="Chromosome"/>
</dbReference>
<dbReference type="GO" id="GO:0005886">
    <property type="term" value="C:plasma membrane"/>
    <property type="evidence" value="ECO:0007669"/>
    <property type="project" value="UniProtKB-SubCell"/>
</dbReference>
<dbReference type="GeneID" id="88848736"/>
<evidence type="ECO:0000313" key="11">
    <source>
        <dbReference type="EMBL" id="BBH50017.1"/>
    </source>
</evidence>
<feature type="transmembrane region" description="Helical" evidence="10">
    <location>
        <begin position="21"/>
        <end position="43"/>
    </location>
</feature>
<keyword evidence="6 10" id="KW-1133">Transmembrane helix</keyword>
<dbReference type="HAMAP" id="MF_00115">
    <property type="entry name" value="MscL"/>
    <property type="match status" value="1"/>
</dbReference>